<dbReference type="Pfam" id="PF03603">
    <property type="entry name" value="DNA_III_psi"/>
    <property type="match status" value="1"/>
</dbReference>
<comment type="caution">
    <text evidence="1">The sequence shown here is derived from an EMBL/GenBank/DDBJ whole genome shotgun (WGS) entry which is preliminary data.</text>
</comment>
<evidence type="ECO:0000313" key="1">
    <source>
        <dbReference type="EMBL" id="OXE32581.1"/>
    </source>
</evidence>
<gene>
    <name evidence="1" type="ORF">CA163_11960</name>
</gene>
<dbReference type="GO" id="GO:0003887">
    <property type="term" value="F:DNA-directed DNA polymerase activity"/>
    <property type="evidence" value="ECO:0007669"/>
    <property type="project" value="InterPro"/>
</dbReference>
<protein>
    <submittedName>
        <fullName evidence="1">DNA polymerase III subunit psi</fullName>
    </submittedName>
</protein>
<dbReference type="Gene3D" id="3.40.50.10220">
    <property type="entry name" value="DNA polymerase III, psi subunit"/>
    <property type="match status" value="1"/>
</dbReference>
<organism evidence="1 2">
    <name type="scientific">Vibrio parahaemolyticus</name>
    <dbReference type="NCBI Taxonomy" id="670"/>
    <lineage>
        <taxon>Bacteria</taxon>
        <taxon>Pseudomonadati</taxon>
        <taxon>Pseudomonadota</taxon>
        <taxon>Gammaproteobacteria</taxon>
        <taxon>Vibrionales</taxon>
        <taxon>Vibrionaceae</taxon>
        <taxon>Vibrio</taxon>
    </lineage>
</organism>
<dbReference type="InterPro" id="IPR036654">
    <property type="entry name" value="DNA_pol_III_psi_sf"/>
</dbReference>
<name>A0A227JBR1_VIBPH</name>
<dbReference type="InterPro" id="IPR004615">
    <property type="entry name" value="DNA_pol_III_psi"/>
</dbReference>
<proteinExistence type="predicted"/>
<accession>A0A227JBR1</accession>
<dbReference type="GO" id="GO:0008408">
    <property type="term" value="F:3'-5' exonuclease activity"/>
    <property type="evidence" value="ECO:0007669"/>
    <property type="project" value="InterPro"/>
</dbReference>
<dbReference type="Proteomes" id="UP000214596">
    <property type="component" value="Unassembled WGS sequence"/>
</dbReference>
<reference evidence="1 2" key="1">
    <citation type="journal article" date="2017" name="Appl. Environ. Microbiol.">
        <title>Parallel evolution of two clades of a major Atlantic endemic Vibrio parahaemolyticus pathogen lineage by independent acquisition of related pathogenicity islands.</title>
        <authorList>
            <person name="Xu F."/>
            <person name="Gonzalez-Escalona N."/>
            <person name="Drees K.P."/>
            <person name="Sebra R.P."/>
            <person name="Cooper V.S."/>
            <person name="Jones S.H."/>
            <person name="Whistler C.A."/>
        </authorList>
    </citation>
    <scope>NUCLEOTIDE SEQUENCE [LARGE SCALE GENOMIC DNA]</scope>
    <source>
        <strain evidence="1 2">MAVP-3</strain>
    </source>
</reference>
<dbReference type="AlphaFoldDB" id="A0A227JBR1"/>
<dbReference type="SUPFAM" id="SSF102220">
    <property type="entry name" value="DNA polymerase III psi subunit"/>
    <property type="match status" value="1"/>
</dbReference>
<dbReference type="EMBL" id="NIXT01000608">
    <property type="protein sequence ID" value="OXE32581.1"/>
    <property type="molecule type" value="Genomic_DNA"/>
</dbReference>
<dbReference type="GO" id="GO:0006260">
    <property type="term" value="P:DNA replication"/>
    <property type="evidence" value="ECO:0007669"/>
    <property type="project" value="InterPro"/>
</dbReference>
<evidence type="ECO:0000313" key="2">
    <source>
        <dbReference type="Proteomes" id="UP000214596"/>
    </source>
</evidence>
<sequence length="45" mass="5220">EWVWFAGCESNSMENAKQLTSPLLQDIDGNNEQKRALWQQICSYS</sequence>
<feature type="non-terminal residue" evidence="1">
    <location>
        <position position="1"/>
    </location>
</feature>